<sequence>MPWPWIIGGLAVGAMWIYKEYFDKEDPPKKDPPPPKKKIYLLYGLSGAGKTELCRVLIDHSFKGGGYEATDHPNIYKGENFALTDCTGSNPRLNNDFFKTKATDYDEHILVYVFSAVAYLKEQEIATKIKVQIGACTKMADDLNAHKVFVLGTHSAHSPNKQYPNYVPSSSEHSRIIQDLQGLAPMRIFELKDKPYTEIETFLEIS</sequence>
<dbReference type="InterPro" id="IPR027417">
    <property type="entry name" value="P-loop_NTPase"/>
</dbReference>
<accession>A0A553V384</accession>
<gene>
    <name evidence="1" type="ORF">FNE76_00020</name>
</gene>
<reference evidence="2" key="1">
    <citation type="submission" date="2019-07" db="EMBL/GenBank/DDBJ databases">
        <title>Helicobacter labacensis sp. nov., Helicobacter mehlei sp. nov. and Helicobacter vulpis sp. nov., isolated from gastric mucosa of red fox (Vulpis vulpis).</title>
        <authorList>
            <person name="Papic B."/>
        </authorList>
    </citation>
    <scope>NUCLEOTIDE SEQUENCE [LARGE SCALE GENOMIC DNA]</scope>
    <source>
        <strain evidence="2">L8b</strain>
    </source>
</reference>
<keyword evidence="2" id="KW-1185">Reference proteome</keyword>
<dbReference type="SUPFAM" id="SSF52540">
    <property type="entry name" value="P-loop containing nucleoside triphosphate hydrolases"/>
    <property type="match status" value="1"/>
</dbReference>
<name>A0A553V384_9HELI</name>
<comment type="caution">
    <text evidence="1">The sequence shown here is derived from an EMBL/GenBank/DDBJ whole genome shotgun (WGS) entry which is preliminary data.</text>
</comment>
<reference evidence="1 2" key="2">
    <citation type="submission" date="2019-07" db="EMBL/GenBank/DDBJ databases">
        <title>Helicobacter labacensis sp. nov., Helicobacter mehlei sp. nov. and Helicobacter vulpis sp. nov., isolated from gastric mucosa of red fox (Vulpis vulpis).</title>
        <authorList>
            <person name="Kusar D."/>
            <person name="Gruntar I."/>
            <person name="Pate M."/>
            <person name="Zajc U."/>
            <person name="Ocepek M."/>
        </authorList>
    </citation>
    <scope>NUCLEOTIDE SEQUENCE [LARGE SCALE GENOMIC DNA]</scope>
    <source>
        <strain evidence="1 2">L8b</strain>
    </source>
</reference>
<organism evidence="1 2">
    <name type="scientific">Helicobacter mehlei</name>
    <dbReference type="NCBI Taxonomy" id="2316080"/>
    <lineage>
        <taxon>Bacteria</taxon>
        <taxon>Pseudomonadati</taxon>
        <taxon>Campylobacterota</taxon>
        <taxon>Epsilonproteobacteria</taxon>
        <taxon>Campylobacterales</taxon>
        <taxon>Helicobacteraceae</taxon>
        <taxon>Helicobacter</taxon>
    </lineage>
</organism>
<evidence type="ECO:0000313" key="2">
    <source>
        <dbReference type="Proteomes" id="UP000319322"/>
    </source>
</evidence>
<evidence type="ECO:0000313" key="1">
    <source>
        <dbReference type="EMBL" id="TSA86900.1"/>
    </source>
</evidence>
<dbReference type="RefSeq" id="WP_120948148.1">
    <property type="nucleotide sequence ID" value="NZ_QXQS01000006.1"/>
</dbReference>
<dbReference type="AlphaFoldDB" id="A0A553V384"/>
<protein>
    <submittedName>
        <fullName evidence="1">Uncharacterized protein</fullName>
    </submittedName>
</protein>
<dbReference type="EMBL" id="VKGC01000001">
    <property type="protein sequence ID" value="TSA86900.1"/>
    <property type="molecule type" value="Genomic_DNA"/>
</dbReference>
<proteinExistence type="predicted"/>
<dbReference type="Proteomes" id="UP000319322">
    <property type="component" value="Unassembled WGS sequence"/>
</dbReference>